<organism evidence="4 5">
    <name type="scientific">Didymodactylos carnosus</name>
    <dbReference type="NCBI Taxonomy" id="1234261"/>
    <lineage>
        <taxon>Eukaryota</taxon>
        <taxon>Metazoa</taxon>
        <taxon>Spiralia</taxon>
        <taxon>Gnathifera</taxon>
        <taxon>Rotifera</taxon>
        <taxon>Eurotatoria</taxon>
        <taxon>Bdelloidea</taxon>
        <taxon>Philodinida</taxon>
        <taxon>Philodinidae</taxon>
        <taxon>Didymodactylos</taxon>
    </lineage>
</organism>
<evidence type="ECO:0000313" key="4">
    <source>
        <dbReference type="EMBL" id="CAF3516976.1"/>
    </source>
</evidence>
<evidence type="ECO:0000256" key="2">
    <source>
        <dbReference type="SAM" id="MobiDB-lite"/>
    </source>
</evidence>
<evidence type="ECO:0000313" key="5">
    <source>
        <dbReference type="Proteomes" id="UP000682733"/>
    </source>
</evidence>
<proteinExistence type="inferred from homology"/>
<dbReference type="AlphaFoldDB" id="A0A8S2GGY2"/>
<comment type="caution">
    <text evidence="4">The sequence shown here is derived from an EMBL/GenBank/DDBJ whole genome shotgun (WGS) entry which is preliminary data.</text>
</comment>
<protein>
    <submittedName>
        <fullName evidence="4">Uncharacterized protein</fullName>
    </submittedName>
</protein>
<reference evidence="4" key="1">
    <citation type="submission" date="2021-02" db="EMBL/GenBank/DDBJ databases">
        <authorList>
            <person name="Nowell W R."/>
        </authorList>
    </citation>
    <scope>NUCLEOTIDE SEQUENCE</scope>
</reference>
<feature type="compositionally biased region" description="Basic and acidic residues" evidence="2">
    <location>
        <begin position="207"/>
        <end position="217"/>
    </location>
</feature>
<name>A0A8S2GGY2_9BILA</name>
<dbReference type="Proteomes" id="UP000682733">
    <property type="component" value="Unassembled WGS sequence"/>
</dbReference>
<dbReference type="EMBL" id="CAJOBA010000248">
    <property type="protein sequence ID" value="CAF3516976.1"/>
    <property type="molecule type" value="Genomic_DNA"/>
</dbReference>
<dbReference type="EMBL" id="CAJNOK010000248">
    <property type="protein sequence ID" value="CAF0739744.1"/>
    <property type="molecule type" value="Genomic_DNA"/>
</dbReference>
<evidence type="ECO:0000256" key="1">
    <source>
        <dbReference type="ARBA" id="ARBA00037957"/>
    </source>
</evidence>
<feature type="compositionally biased region" description="Polar residues" evidence="2">
    <location>
        <begin position="218"/>
        <end position="227"/>
    </location>
</feature>
<comment type="similarity">
    <text evidence="1">Belongs to the PC-esterase family.</text>
</comment>
<dbReference type="Proteomes" id="UP000677228">
    <property type="component" value="Unassembled WGS sequence"/>
</dbReference>
<dbReference type="CDD" id="cd00229">
    <property type="entry name" value="SGNH_hydrolase"/>
    <property type="match status" value="1"/>
</dbReference>
<gene>
    <name evidence="3" type="ORF">OVA965_LOCUS1365</name>
    <name evidence="4" type="ORF">TMI583_LOCUS1366</name>
</gene>
<dbReference type="PANTHER" id="PTHR14469:SF0">
    <property type="entry name" value="FAMILY WITH SEQUENCE SIMILARITY 113"/>
    <property type="match status" value="1"/>
</dbReference>
<evidence type="ECO:0000313" key="3">
    <source>
        <dbReference type="EMBL" id="CAF0739744.1"/>
    </source>
</evidence>
<dbReference type="SUPFAM" id="SSF52266">
    <property type="entry name" value="SGNH hydrolase"/>
    <property type="match status" value="1"/>
</dbReference>
<feature type="region of interest" description="Disordered" evidence="2">
    <location>
        <begin position="206"/>
        <end position="235"/>
    </location>
</feature>
<accession>A0A8S2GGY2</accession>
<dbReference type="PANTHER" id="PTHR14469">
    <property type="entry name" value="SARCOMA ANTIGEN NY-SAR-23"/>
    <property type="match status" value="1"/>
</dbReference>
<sequence>MISALSGNKVFSHHFVEKKTTNSPLPDTLTSNEVRRLLKDKYILFLGDIIKGVYKDFVQFIQNDNLLELHHLMTKLCPKYGIMYIDLHSLFGGGLVHLKAVDGINWNAIGHRIMTEIIINYCKAFWNGADLLKNTDLRNYSHYIKTHWTVRILVMKKNFKRNLKAYEEEEIQKYQQLDKYLSYNDYSQYPEYADENDEEEFMSNLKELGKPQTEKQRPQQLLEQNLIDSREMEVD</sequence>